<keyword evidence="3 6" id="KW-0658">Purine biosynthesis</keyword>
<reference evidence="8 9" key="1">
    <citation type="submission" date="2020-03" db="EMBL/GenBank/DDBJ databases">
        <title>Sphingomonas sp. nov., isolated from fish.</title>
        <authorList>
            <person name="Hyun D.-W."/>
            <person name="Bae J.-W."/>
        </authorList>
    </citation>
    <scope>NUCLEOTIDE SEQUENCE [LARGE SCALE GENOMIC DNA]</scope>
    <source>
        <strain evidence="8 9">HDW15C</strain>
    </source>
</reference>
<dbReference type="Proteomes" id="UP000502502">
    <property type="component" value="Chromosome"/>
</dbReference>
<dbReference type="CDD" id="cd08645">
    <property type="entry name" value="FMT_core_GART"/>
    <property type="match status" value="1"/>
</dbReference>
<evidence type="ECO:0000256" key="6">
    <source>
        <dbReference type="HAMAP-Rule" id="MF_01930"/>
    </source>
</evidence>
<evidence type="ECO:0000313" key="9">
    <source>
        <dbReference type="Proteomes" id="UP000502502"/>
    </source>
</evidence>
<dbReference type="HAMAP" id="MF_01930">
    <property type="entry name" value="PurN"/>
    <property type="match status" value="1"/>
</dbReference>
<dbReference type="EMBL" id="CP049871">
    <property type="protein sequence ID" value="QIL02259.1"/>
    <property type="molecule type" value="Genomic_DNA"/>
</dbReference>
<evidence type="ECO:0000256" key="3">
    <source>
        <dbReference type="ARBA" id="ARBA00022755"/>
    </source>
</evidence>
<keyword evidence="9" id="KW-1185">Reference proteome</keyword>
<dbReference type="KEGG" id="ssin:G7078_05300"/>
<dbReference type="UniPathway" id="UPA00074">
    <property type="reaction ID" value="UER00126"/>
</dbReference>
<comment type="caution">
    <text evidence="6">Lacks conserved residue(s) required for the propagation of feature annotation.</text>
</comment>
<comment type="similarity">
    <text evidence="4 6">Belongs to the GART family.</text>
</comment>
<comment type="pathway">
    <text evidence="1 6">Purine metabolism; IMP biosynthesis via de novo pathway; N(2)-formyl-N(1)-(5-phospho-D-ribosyl)glycinamide from N(1)-(5-phospho-D-ribosyl)glycinamide (10-formyl THF route): step 1/1.</text>
</comment>
<dbReference type="NCBIfam" id="TIGR00639">
    <property type="entry name" value="PurN"/>
    <property type="match status" value="1"/>
</dbReference>
<feature type="domain" description="Formyl transferase N-terminal" evidence="7">
    <location>
        <begin position="6"/>
        <end position="180"/>
    </location>
</feature>
<sequence>MHDPARVAVLISGRGSNMRALVERASGYEVALVASNRPEAAGLDWARARQLPTWTWDSRGRGKAEFEAALNQALDDHRIGTIALAGFMQILTAQFTQRWAGRVLNIHPSLLPKYRGLDTHKRALEAGDKVAGCSVHLVTEELDAGDVLARAEVPVLAGDDAKSLEERVLAAEHRLYPEALGDFVSRQSPAAPIPLTG</sequence>
<feature type="site" description="Raises pKa of active site His" evidence="6">
    <location>
        <position position="143"/>
    </location>
</feature>
<comment type="function">
    <text evidence="6">Catalyzes the transfer of a formyl group from 10-formyltetrahydrofolate to 5-phospho-ribosyl-glycinamide (GAR), producing 5-phospho-ribosyl-N-formylglycinamide (FGAR) and tetrahydrofolate.</text>
</comment>
<dbReference type="PANTHER" id="PTHR43369:SF2">
    <property type="entry name" value="PHOSPHORIBOSYLGLYCINAMIDE FORMYLTRANSFERASE"/>
    <property type="match status" value="1"/>
</dbReference>
<dbReference type="Gene3D" id="3.40.50.170">
    <property type="entry name" value="Formyl transferase, N-terminal domain"/>
    <property type="match status" value="1"/>
</dbReference>
<dbReference type="GO" id="GO:0006189">
    <property type="term" value="P:'de novo' IMP biosynthetic process"/>
    <property type="evidence" value="ECO:0007669"/>
    <property type="project" value="UniProtKB-UniRule"/>
</dbReference>
<dbReference type="InterPro" id="IPR002376">
    <property type="entry name" value="Formyl_transf_N"/>
</dbReference>
<evidence type="ECO:0000259" key="7">
    <source>
        <dbReference type="Pfam" id="PF00551"/>
    </source>
</evidence>
<feature type="binding site" evidence="6">
    <location>
        <position position="105"/>
    </location>
    <ligand>
        <name>(6R)-10-formyltetrahydrofolate</name>
        <dbReference type="ChEBI" id="CHEBI:195366"/>
    </ligand>
</feature>
<organism evidence="8 9">
    <name type="scientific">Sphingomonas sinipercae</name>
    <dbReference type="NCBI Taxonomy" id="2714944"/>
    <lineage>
        <taxon>Bacteria</taxon>
        <taxon>Pseudomonadati</taxon>
        <taxon>Pseudomonadota</taxon>
        <taxon>Alphaproteobacteria</taxon>
        <taxon>Sphingomonadales</taxon>
        <taxon>Sphingomonadaceae</taxon>
        <taxon>Sphingomonas</taxon>
    </lineage>
</organism>
<accession>A0A6G7ZMW4</accession>
<feature type="active site" description="Proton donor" evidence="6">
    <location>
        <position position="107"/>
    </location>
</feature>
<feature type="binding site" evidence="6">
    <location>
        <begin position="15"/>
        <end position="17"/>
    </location>
    <ligand>
        <name>N(1)-(5-phospho-beta-D-ribosyl)glycinamide</name>
        <dbReference type="ChEBI" id="CHEBI:143788"/>
    </ligand>
</feature>
<name>A0A6G7ZMW4_9SPHN</name>
<evidence type="ECO:0000256" key="4">
    <source>
        <dbReference type="ARBA" id="ARBA00038440"/>
    </source>
</evidence>
<evidence type="ECO:0000256" key="5">
    <source>
        <dbReference type="ARBA" id="ARBA00047664"/>
    </source>
</evidence>
<dbReference type="InterPro" id="IPR001555">
    <property type="entry name" value="GART_AS"/>
</dbReference>
<dbReference type="InterPro" id="IPR004607">
    <property type="entry name" value="GART"/>
</dbReference>
<gene>
    <name evidence="6" type="primary">purN</name>
    <name evidence="8" type="ORF">G7078_05300</name>
</gene>
<evidence type="ECO:0000256" key="1">
    <source>
        <dbReference type="ARBA" id="ARBA00005054"/>
    </source>
</evidence>
<evidence type="ECO:0000313" key="8">
    <source>
        <dbReference type="EMBL" id="QIL02259.1"/>
    </source>
</evidence>
<dbReference type="Pfam" id="PF00551">
    <property type="entry name" value="Formyl_trans_N"/>
    <property type="match status" value="1"/>
</dbReference>
<dbReference type="EC" id="2.1.2.2" evidence="6"/>
<dbReference type="GO" id="GO:0005829">
    <property type="term" value="C:cytosol"/>
    <property type="evidence" value="ECO:0007669"/>
    <property type="project" value="TreeGrafter"/>
</dbReference>
<dbReference type="AlphaFoldDB" id="A0A6G7ZMW4"/>
<comment type="catalytic activity">
    <reaction evidence="5 6">
        <text>N(1)-(5-phospho-beta-D-ribosyl)glycinamide + (6R)-10-formyltetrahydrofolate = N(2)-formyl-N(1)-(5-phospho-beta-D-ribosyl)glycinamide + (6S)-5,6,7,8-tetrahydrofolate + H(+)</text>
        <dbReference type="Rhea" id="RHEA:15053"/>
        <dbReference type="ChEBI" id="CHEBI:15378"/>
        <dbReference type="ChEBI" id="CHEBI:57453"/>
        <dbReference type="ChEBI" id="CHEBI:143788"/>
        <dbReference type="ChEBI" id="CHEBI:147286"/>
        <dbReference type="ChEBI" id="CHEBI:195366"/>
        <dbReference type="EC" id="2.1.2.2"/>
    </reaction>
</comment>
<protein>
    <recommendedName>
        <fullName evidence="6">Phosphoribosylglycinamide formyltransferase</fullName>
        <ecNumber evidence="6">2.1.2.2</ecNumber>
    </recommendedName>
    <alternativeName>
        <fullName evidence="6">5'-phosphoribosylglycinamide transformylase</fullName>
    </alternativeName>
    <alternativeName>
        <fullName evidence="6">GAR transformylase</fullName>
        <shortName evidence="6">GART</shortName>
    </alternativeName>
</protein>
<dbReference type="InterPro" id="IPR036477">
    <property type="entry name" value="Formyl_transf_N_sf"/>
</dbReference>
<dbReference type="GO" id="GO:0004644">
    <property type="term" value="F:phosphoribosylglycinamide formyltransferase activity"/>
    <property type="evidence" value="ECO:0007669"/>
    <property type="project" value="UniProtKB-UniRule"/>
</dbReference>
<keyword evidence="2 6" id="KW-0808">Transferase</keyword>
<feature type="binding site" evidence="6">
    <location>
        <position position="61"/>
    </location>
    <ligand>
        <name>(6R)-10-formyltetrahydrofolate</name>
        <dbReference type="ChEBI" id="CHEBI:195366"/>
    </ligand>
</feature>
<evidence type="ECO:0000256" key="2">
    <source>
        <dbReference type="ARBA" id="ARBA00022679"/>
    </source>
</evidence>
<dbReference type="PANTHER" id="PTHR43369">
    <property type="entry name" value="PHOSPHORIBOSYLGLYCINAMIDE FORMYLTRANSFERASE"/>
    <property type="match status" value="1"/>
</dbReference>
<dbReference type="RefSeq" id="WP_166093740.1">
    <property type="nucleotide sequence ID" value="NZ_CP049871.1"/>
</dbReference>
<dbReference type="SUPFAM" id="SSF53328">
    <property type="entry name" value="Formyltransferase"/>
    <property type="match status" value="1"/>
</dbReference>
<proteinExistence type="inferred from homology"/>
<dbReference type="PROSITE" id="PS00373">
    <property type="entry name" value="GART"/>
    <property type="match status" value="1"/>
</dbReference>